<dbReference type="Proteomes" id="UP000636800">
    <property type="component" value="Chromosome 2"/>
</dbReference>
<dbReference type="AlphaFoldDB" id="A0A835RMA9"/>
<dbReference type="Pfam" id="PF13968">
    <property type="entry name" value="DUF4220"/>
    <property type="match status" value="2"/>
</dbReference>
<feature type="signal peptide" evidence="2">
    <location>
        <begin position="1"/>
        <end position="29"/>
    </location>
</feature>
<evidence type="ECO:0000259" key="3">
    <source>
        <dbReference type="Pfam" id="PF13968"/>
    </source>
</evidence>
<evidence type="ECO:0000256" key="1">
    <source>
        <dbReference type="SAM" id="Phobius"/>
    </source>
</evidence>
<accession>A0A835RMA9</accession>
<protein>
    <recommendedName>
        <fullName evidence="3">DUF4220 domain-containing protein</fullName>
    </recommendedName>
</protein>
<evidence type="ECO:0000256" key="2">
    <source>
        <dbReference type="SAM" id="SignalP"/>
    </source>
</evidence>
<keyword evidence="1" id="KW-0812">Transmembrane</keyword>
<organism evidence="4 5">
    <name type="scientific">Vanilla planifolia</name>
    <name type="common">Vanilla</name>
    <dbReference type="NCBI Taxonomy" id="51239"/>
    <lineage>
        <taxon>Eukaryota</taxon>
        <taxon>Viridiplantae</taxon>
        <taxon>Streptophyta</taxon>
        <taxon>Embryophyta</taxon>
        <taxon>Tracheophyta</taxon>
        <taxon>Spermatophyta</taxon>
        <taxon>Magnoliopsida</taxon>
        <taxon>Liliopsida</taxon>
        <taxon>Asparagales</taxon>
        <taxon>Orchidaceae</taxon>
        <taxon>Vanilloideae</taxon>
        <taxon>Vanilleae</taxon>
        <taxon>Vanilla</taxon>
    </lineage>
</organism>
<dbReference type="EMBL" id="JADCNL010000002">
    <property type="protein sequence ID" value="KAG0493153.1"/>
    <property type="molecule type" value="Genomic_DNA"/>
</dbReference>
<dbReference type="OrthoDB" id="77201at2759"/>
<evidence type="ECO:0000313" key="4">
    <source>
        <dbReference type="EMBL" id="KAG0493153.1"/>
    </source>
</evidence>
<proteinExistence type="predicted"/>
<keyword evidence="5" id="KW-1185">Reference proteome</keyword>
<keyword evidence="1" id="KW-1133">Transmembrane helix</keyword>
<keyword evidence="2" id="KW-0732">Signal</keyword>
<feature type="domain" description="DUF4220" evidence="3">
    <location>
        <begin position="61"/>
        <end position="230"/>
    </location>
</feature>
<feature type="transmembrane region" description="Helical" evidence="1">
    <location>
        <begin position="271"/>
        <end position="290"/>
    </location>
</feature>
<feature type="transmembrane region" description="Helical" evidence="1">
    <location>
        <begin position="39"/>
        <end position="57"/>
    </location>
</feature>
<reference evidence="4 5" key="1">
    <citation type="journal article" date="2020" name="Nat. Food">
        <title>A phased Vanilla planifolia genome enables genetic improvement of flavour and production.</title>
        <authorList>
            <person name="Hasing T."/>
            <person name="Tang H."/>
            <person name="Brym M."/>
            <person name="Khazi F."/>
            <person name="Huang T."/>
            <person name="Chambers A.H."/>
        </authorList>
    </citation>
    <scope>NUCLEOTIDE SEQUENCE [LARGE SCALE GENOMIC DNA]</scope>
    <source>
        <tissue evidence="4">Leaf</tissue>
    </source>
</reference>
<name>A0A835RMA9_VANPL</name>
<evidence type="ECO:0000313" key="5">
    <source>
        <dbReference type="Proteomes" id="UP000636800"/>
    </source>
</evidence>
<keyword evidence="1" id="KW-0472">Membrane</keyword>
<dbReference type="PANTHER" id="PTHR31325">
    <property type="entry name" value="OS01G0798800 PROTEIN-RELATED"/>
    <property type="match status" value="1"/>
</dbReference>
<feature type="chain" id="PRO_5032381706" description="DUF4220 domain-containing protein" evidence="2">
    <location>
        <begin position="30"/>
        <end position="452"/>
    </location>
</feature>
<sequence length="452" mass="51886">MDDNSNNAILTFWVPFLLLHLGGPDTVTAYSMEENELWAGHLLALAYEVIIVVYDLFRSLPRAFDLFPVCKPFFVDVIQLVEVYKVIRDMLKEMTVKDVLDLTSMELSYAYDEMYTKDVVNCSRVDVILRVICSSCILLAFMLFVFSLKHGFETTDVTMTYVLLGASICLDTMASLMFLLSDWTVIFLLKFKKLGKWSFLLAQHILKIRRRLWCERRWRPSEMLQLNLITNCFRIAAAQPKEHASLDNPKNRRINKWACRIESKHRRPIRALQEATAYKCLFVYMLYLVLIRTDIMASMRGAMLLIHWLGGRHEGNANRTYRMDHITISVSDSTSACAPDSCAWGGTKVAGMQVPVRLYVVSGVDATGDNGNHGGGRSPLIYWHACYDMVKFIRQHEEDLTSTTNNDDKVEEKACRQMLTEPIERITYPSLFHIERVLAHLILVLGRNKGGR</sequence>
<feature type="transmembrane region" description="Helical" evidence="1">
    <location>
        <begin position="160"/>
        <end position="189"/>
    </location>
</feature>
<gene>
    <name evidence="4" type="ORF">HPP92_006551</name>
</gene>
<comment type="caution">
    <text evidence="4">The sequence shown here is derived from an EMBL/GenBank/DDBJ whole genome shotgun (WGS) entry which is preliminary data.</text>
</comment>
<feature type="domain" description="DUF4220" evidence="3">
    <location>
        <begin position="3"/>
        <end position="60"/>
    </location>
</feature>
<dbReference type="InterPro" id="IPR025315">
    <property type="entry name" value="DUF4220"/>
</dbReference>
<feature type="transmembrane region" description="Helical" evidence="1">
    <location>
        <begin position="127"/>
        <end position="148"/>
    </location>
</feature>